<accession>A0A6J7CL84</accession>
<dbReference type="InterPro" id="IPR054491">
    <property type="entry name" value="MGH1-like_GH"/>
</dbReference>
<dbReference type="Pfam" id="PF22422">
    <property type="entry name" value="MGH1-like_GH"/>
    <property type="match status" value="1"/>
</dbReference>
<sequence>MKTASNSGFHEGSAVSDTDIKNGERVISRRLILSPSDPVFDSRFRPPLETVIPWTLAYRGPWLIPYASIPFDHHRGVGEQNLFRCLFGRDSLIIADFLGARVPGLRRGVICALGEAQGENFVSQSEEEPGRIAHEVRDPGDERAREIMEKEGWSFPYYGSVDSTPLWLKALSKEALEEPGLLDIQLGNKTLGERAVLATKWILSRLDTPSSLIESKRSNPQGIRNQFWKDSGDSYMHADGTLAGEGSLASIETAAEVFDALVGAAQLYLLRPYLDWPLNGDELIHKAHTVRLKLIEHMWLGDRFALATERNKHGQQIALDSQASNQGRLLDSAIFDGPDWDMYRMVIADALTDSQLLGPAGLRTLSSNHPSYRPGGYHTGSAWPMDGIFAGRGLLRHGFLPQATALIGRTVAAIESIGGFPELLRSDAPLHGWVSSEVIDIEGAADGFGSGFNRIVQPPQMIQGWTVAAYAWAQDHRQMWNRW</sequence>
<reference evidence="2" key="1">
    <citation type="submission" date="2020-05" db="EMBL/GenBank/DDBJ databases">
        <authorList>
            <person name="Chiriac C."/>
            <person name="Salcher M."/>
            <person name="Ghai R."/>
            <person name="Kavagutti S V."/>
        </authorList>
    </citation>
    <scope>NUCLEOTIDE SEQUENCE</scope>
</reference>
<proteinExistence type="predicted"/>
<dbReference type="InterPro" id="IPR008928">
    <property type="entry name" value="6-hairpin_glycosidase_sf"/>
</dbReference>
<dbReference type="GO" id="GO:0005975">
    <property type="term" value="P:carbohydrate metabolic process"/>
    <property type="evidence" value="ECO:0007669"/>
    <property type="project" value="InterPro"/>
</dbReference>
<name>A0A6J7CL84_9ZZZZ</name>
<dbReference type="SUPFAM" id="SSF48208">
    <property type="entry name" value="Six-hairpin glycosidases"/>
    <property type="match status" value="1"/>
</dbReference>
<dbReference type="AlphaFoldDB" id="A0A6J7CL84"/>
<protein>
    <submittedName>
        <fullName evidence="2">Unannotated protein</fullName>
    </submittedName>
</protein>
<evidence type="ECO:0000259" key="1">
    <source>
        <dbReference type="Pfam" id="PF22422"/>
    </source>
</evidence>
<dbReference type="InterPro" id="IPR012341">
    <property type="entry name" value="6hp_glycosidase-like_sf"/>
</dbReference>
<organism evidence="2">
    <name type="scientific">freshwater metagenome</name>
    <dbReference type="NCBI Taxonomy" id="449393"/>
    <lineage>
        <taxon>unclassified sequences</taxon>
        <taxon>metagenomes</taxon>
        <taxon>ecological metagenomes</taxon>
    </lineage>
</organism>
<gene>
    <name evidence="2" type="ORF">UFOPK3342_00327</name>
</gene>
<feature type="domain" description="Mannosylglycerate hydrolase MGH1-like glycoside hydrolase" evidence="1">
    <location>
        <begin position="282"/>
        <end position="422"/>
    </location>
</feature>
<evidence type="ECO:0000313" key="2">
    <source>
        <dbReference type="EMBL" id="CAB4859252.1"/>
    </source>
</evidence>
<dbReference type="EMBL" id="CAFBLH010000006">
    <property type="protein sequence ID" value="CAB4859252.1"/>
    <property type="molecule type" value="Genomic_DNA"/>
</dbReference>
<dbReference type="Gene3D" id="1.50.10.10">
    <property type="match status" value="1"/>
</dbReference>